<feature type="chain" id="PRO_5046949606" evidence="6">
    <location>
        <begin position="19"/>
        <end position="522"/>
    </location>
</feature>
<keyword evidence="8" id="KW-1185">Reference proteome</keyword>
<name>A0ABV8SMY5_9GAMM</name>
<keyword evidence="2" id="KW-0645">Protease</keyword>
<dbReference type="SUPFAM" id="SSF53474">
    <property type="entry name" value="alpha/beta-Hydrolases"/>
    <property type="match status" value="1"/>
</dbReference>
<protein>
    <submittedName>
        <fullName evidence="7">S10 family peptidase</fullName>
    </submittedName>
</protein>
<dbReference type="EMBL" id="JBHSDU010000001">
    <property type="protein sequence ID" value="MFC4307958.1"/>
    <property type="molecule type" value="Genomic_DNA"/>
</dbReference>
<dbReference type="PANTHER" id="PTHR11802">
    <property type="entry name" value="SERINE PROTEASE FAMILY S10 SERINE CARBOXYPEPTIDASE"/>
    <property type="match status" value="1"/>
</dbReference>
<keyword evidence="1" id="KW-0121">Carboxypeptidase</keyword>
<dbReference type="Proteomes" id="UP001595904">
    <property type="component" value="Unassembled WGS sequence"/>
</dbReference>
<evidence type="ECO:0000256" key="1">
    <source>
        <dbReference type="ARBA" id="ARBA00022645"/>
    </source>
</evidence>
<sequence length="522" mass="56051">MRKIVSSMAVLICAVASAAEPPAQPAPPTPPAIMARVSQKPVALSDLPAPREFVTHHRTKIRGKALSYTATAGETYITNIAGEPIARFFSFSYMSDEPRDAGRPVMFVFNGGPGSASLWLHMGVLGPQRVALDQEVNPSNTPPFGVNDNAFSVLDVADLVFIDPVGTGFSRAAGNAVDTDFASVDADADSVARFIEAWLTKYGRWNSPKYLVGESYGTIRAAVLPRALMGGPMYNGVMRGITVDGVILVAPGFDVGVPPDPNAPDPATLALPSLAVTAWYHNKIDRKGLSAVQFYDEVKTFAATEYAVALGKQGSGALSDTEKQSLALKLHDYTGLPVDAWMRADLRIPKNEFRKQLLASQGLEVGAYDSRYTLPLAGSGGDPVADDPAMTRYVPGFVAAFNMMLRDHLKVTMPVAYSPITFSLAFTWDFSRVSGLPKGQSFAVDLATAMRRTPALRVMVTSGYYDMGATPAGSQSQVERGGLPLERVTFKNYESGHMLYLGGTAERFADDVRTFVLAGNSR</sequence>
<keyword evidence="5" id="KW-0325">Glycoprotein</keyword>
<evidence type="ECO:0000256" key="4">
    <source>
        <dbReference type="ARBA" id="ARBA00022801"/>
    </source>
</evidence>
<dbReference type="InterPro" id="IPR029058">
    <property type="entry name" value="AB_hydrolase_fold"/>
</dbReference>
<keyword evidence="3 6" id="KW-0732">Signal</keyword>
<evidence type="ECO:0000256" key="6">
    <source>
        <dbReference type="SAM" id="SignalP"/>
    </source>
</evidence>
<comment type="caution">
    <text evidence="7">The sequence shown here is derived from an EMBL/GenBank/DDBJ whole genome shotgun (WGS) entry which is preliminary data.</text>
</comment>
<dbReference type="Pfam" id="PF00450">
    <property type="entry name" value="Peptidase_S10"/>
    <property type="match status" value="1"/>
</dbReference>
<evidence type="ECO:0000256" key="5">
    <source>
        <dbReference type="ARBA" id="ARBA00023180"/>
    </source>
</evidence>
<dbReference type="InterPro" id="IPR001563">
    <property type="entry name" value="Peptidase_S10"/>
</dbReference>
<proteinExistence type="predicted"/>
<keyword evidence="4" id="KW-0378">Hydrolase</keyword>
<organism evidence="7 8">
    <name type="scientific">Steroidobacter flavus</name>
    <dbReference type="NCBI Taxonomy" id="1842136"/>
    <lineage>
        <taxon>Bacteria</taxon>
        <taxon>Pseudomonadati</taxon>
        <taxon>Pseudomonadota</taxon>
        <taxon>Gammaproteobacteria</taxon>
        <taxon>Steroidobacterales</taxon>
        <taxon>Steroidobacteraceae</taxon>
        <taxon>Steroidobacter</taxon>
    </lineage>
</organism>
<gene>
    <name evidence="7" type="ORF">ACFPN2_02585</name>
</gene>
<dbReference type="Gene3D" id="3.40.50.1820">
    <property type="entry name" value="alpha/beta hydrolase"/>
    <property type="match status" value="1"/>
</dbReference>
<evidence type="ECO:0000313" key="8">
    <source>
        <dbReference type="Proteomes" id="UP001595904"/>
    </source>
</evidence>
<evidence type="ECO:0000256" key="3">
    <source>
        <dbReference type="ARBA" id="ARBA00022729"/>
    </source>
</evidence>
<evidence type="ECO:0000256" key="2">
    <source>
        <dbReference type="ARBA" id="ARBA00022670"/>
    </source>
</evidence>
<accession>A0ABV8SMY5</accession>
<reference evidence="8" key="1">
    <citation type="journal article" date="2019" name="Int. J. Syst. Evol. Microbiol.">
        <title>The Global Catalogue of Microorganisms (GCM) 10K type strain sequencing project: providing services to taxonomists for standard genome sequencing and annotation.</title>
        <authorList>
            <consortium name="The Broad Institute Genomics Platform"/>
            <consortium name="The Broad Institute Genome Sequencing Center for Infectious Disease"/>
            <person name="Wu L."/>
            <person name="Ma J."/>
        </authorList>
    </citation>
    <scope>NUCLEOTIDE SEQUENCE [LARGE SCALE GENOMIC DNA]</scope>
    <source>
        <strain evidence="8">CGMCC 1.10759</strain>
    </source>
</reference>
<feature type="signal peptide" evidence="6">
    <location>
        <begin position="1"/>
        <end position="18"/>
    </location>
</feature>
<evidence type="ECO:0000313" key="7">
    <source>
        <dbReference type="EMBL" id="MFC4307958.1"/>
    </source>
</evidence>
<dbReference type="PANTHER" id="PTHR11802:SF3">
    <property type="entry name" value="RETINOID-INDUCIBLE SERINE CARBOXYPEPTIDASE"/>
    <property type="match status" value="1"/>
</dbReference>
<dbReference type="RefSeq" id="WP_380594673.1">
    <property type="nucleotide sequence ID" value="NZ_JBHSDU010000001.1"/>
</dbReference>